<feature type="transmembrane region" description="Helical" evidence="1">
    <location>
        <begin position="169"/>
        <end position="196"/>
    </location>
</feature>
<feature type="transmembrane region" description="Helical" evidence="1">
    <location>
        <begin position="132"/>
        <end position="157"/>
    </location>
</feature>
<name>A0A1S2LSJ4_9BACI</name>
<comment type="caution">
    <text evidence="3">The sequence shown here is derived from an EMBL/GenBank/DDBJ whole genome shotgun (WGS) entry which is preliminary data.</text>
</comment>
<keyword evidence="1" id="KW-1133">Transmembrane helix</keyword>
<feature type="transmembrane region" description="Helical" evidence="1">
    <location>
        <begin position="337"/>
        <end position="357"/>
    </location>
</feature>
<feature type="chain" id="PRO_5039102921" description="Glutaredoxin domain-containing protein" evidence="2">
    <location>
        <begin position="20"/>
        <end position="392"/>
    </location>
</feature>
<keyword evidence="1" id="KW-0812">Transmembrane</keyword>
<keyword evidence="1" id="KW-0472">Membrane</keyword>
<evidence type="ECO:0008006" key="5">
    <source>
        <dbReference type="Google" id="ProtNLM"/>
    </source>
</evidence>
<reference evidence="3 4" key="1">
    <citation type="submission" date="2016-10" db="EMBL/GenBank/DDBJ databases">
        <title>Draft genome sequences of four alkaliphilic bacteria belonging to the Anaerobacillus genus.</title>
        <authorList>
            <person name="Bassil N.M."/>
            <person name="Lloyd J.R."/>
        </authorList>
    </citation>
    <scope>NUCLEOTIDE SEQUENCE [LARGE SCALE GENOMIC DNA]</scope>
    <source>
        <strain evidence="3 4">DSM 18345</strain>
    </source>
</reference>
<sequence>MKVLFLLGFFILFSQVTLAEEETNKMYYLGSDTCPVCQETAKFLDRLENEGNLRFEIIRIEISRDREEALRILDKYEIPPQDRLVPLFVFEDKHILGFNQIVEAELTERLTYGSEGKSGRFLNNNFLEGVPLIFATILIGSVDGFNPCSLWALMFLISMVIRFNSRKKMAIVGGVYILTIAIIYGLFMVGTFSIVVRIIDYFWFRFALFFLAMIVAIVNVREGFGKTSLLSFTIKGDHKKSFVKNVRERLFHVESMFGIVLASISIGALASFIELPCTAGFPIIWNGLVSSYGVGLGEYGLYLMLYLTMYILMEVSIVVFMVWTMRKAFMGQFIGENLKLVSGLLMGFLAIVLLLGYEYMNNMWVVLGGSLGVLAISCMIMLGRKIKNNKKK</sequence>
<accession>A0A1S2LSJ4</accession>
<dbReference type="Gene3D" id="3.40.30.10">
    <property type="entry name" value="Glutaredoxin"/>
    <property type="match status" value="1"/>
</dbReference>
<protein>
    <recommendedName>
        <fullName evidence="5">Glutaredoxin domain-containing protein</fullName>
    </recommendedName>
</protein>
<evidence type="ECO:0000313" key="4">
    <source>
        <dbReference type="Proteomes" id="UP000179524"/>
    </source>
</evidence>
<keyword evidence="2" id="KW-0732">Signal</keyword>
<evidence type="ECO:0000313" key="3">
    <source>
        <dbReference type="EMBL" id="OIJ14345.1"/>
    </source>
</evidence>
<feature type="signal peptide" evidence="2">
    <location>
        <begin position="1"/>
        <end position="19"/>
    </location>
</feature>
<organism evidence="3 4">
    <name type="scientific">Anaerobacillus alkalilacustris</name>
    <dbReference type="NCBI Taxonomy" id="393763"/>
    <lineage>
        <taxon>Bacteria</taxon>
        <taxon>Bacillati</taxon>
        <taxon>Bacillota</taxon>
        <taxon>Bacilli</taxon>
        <taxon>Bacillales</taxon>
        <taxon>Bacillaceae</taxon>
        <taxon>Anaerobacillus</taxon>
    </lineage>
</organism>
<dbReference type="AlphaFoldDB" id="A0A1S2LSJ4"/>
<gene>
    <name evidence="3" type="ORF">BKP37_08335</name>
</gene>
<dbReference type="InterPro" id="IPR036249">
    <property type="entry name" value="Thioredoxin-like_sf"/>
</dbReference>
<keyword evidence="4" id="KW-1185">Reference proteome</keyword>
<evidence type="ECO:0000256" key="2">
    <source>
        <dbReference type="SAM" id="SignalP"/>
    </source>
</evidence>
<dbReference type="EMBL" id="MLQR01000020">
    <property type="protein sequence ID" value="OIJ14345.1"/>
    <property type="molecule type" value="Genomic_DNA"/>
</dbReference>
<feature type="transmembrane region" description="Helical" evidence="1">
    <location>
        <begin position="202"/>
        <end position="220"/>
    </location>
</feature>
<feature type="transmembrane region" description="Helical" evidence="1">
    <location>
        <begin position="363"/>
        <end position="382"/>
    </location>
</feature>
<feature type="transmembrane region" description="Helical" evidence="1">
    <location>
        <begin position="257"/>
        <end position="285"/>
    </location>
</feature>
<feature type="transmembrane region" description="Helical" evidence="1">
    <location>
        <begin position="305"/>
        <end position="325"/>
    </location>
</feature>
<proteinExistence type="predicted"/>
<dbReference type="SUPFAM" id="SSF52833">
    <property type="entry name" value="Thioredoxin-like"/>
    <property type="match status" value="1"/>
</dbReference>
<evidence type="ECO:0000256" key="1">
    <source>
        <dbReference type="SAM" id="Phobius"/>
    </source>
</evidence>
<dbReference type="Proteomes" id="UP000179524">
    <property type="component" value="Unassembled WGS sequence"/>
</dbReference>